<dbReference type="STRING" id="1036612.A0A1L9SZ10"/>
<evidence type="ECO:0000256" key="1">
    <source>
        <dbReference type="SAM" id="MobiDB-lite"/>
    </source>
</evidence>
<dbReference type="InterPro" id="IPR002989">
    <property type="entry name" value="Mycobac_pentapep"/>
</dbReference>
<gene>
    <name evidence="2" type="ORF">ASPSYDRAFT_164983</name>
</gene>
<dbReference type="RefSeq" id="XP_040696117.1">
    <property type="nucleotide sequence ID" value="XM_040843307.1"/>
</dbReference>
<dbReference type="GeneID" id="63759380"/>
<evidence type="ECO:0000313" key="3">
    <source>
        <dbReference type="Proteomes" id="UP000184356"/>
    </source>
</evidence>
<proteinExistence type="predicted"/>
<evidence type="ECO:0000313" key="2">
    <source>
        <dbReference type="EMBL" id="OJJ52311.1"/>
    </source>
</evidence>
<accession>A0A1L9SZ10</accession>
<dbReference type="VEuPathDB" id="FungiDB:ASPSYDRAFT_164983"/>
<sequence>MKDLLASVEELNPQKKAGDAKYRYPFSTVLVEWTDGLERTWISRTNYKTLSSQSKASNERTDRKFYQIGLLQVRRYQEYQPSDSRNLGDLERTPPGLAESPEPGDQNAGSQNAGSQNAGSQNAGSQNAGSQNAGNQNQASQQQENHGNKPRTMSNFYAEWLRENNLDANTEVRTLEDELFGRFRAAAHAYADEYERKVGQQLQDDMGILKR</sequence>
<dbReference type="AlphaFoldDB" id="A0A1L9SZ10"/>
<keyword evidence="3" id="KW-1185">Reference proteome</keyword>
<dbReference type="Pfam" id="PF01469">
    <property type="entry name" value="Pentapeptide_2"/>
    <property type="match status" value="1"/>
</dbReference>
<dbReference type="Proteomes" id="UP000184356">
    <property type="component" value="Unassembled WGS sequence"/>
</dbReference>
<name>A0A1L9SZ10_9EURO</name>
<dbReference type="EMBL" id="KV878603">
    <property type="protein sequence ID" value="OJJ52311.1"/>
    <property type="molecule type" value="Genomic_DNA"/>
</dbReference>
<feature type="compositionally biased region" description="Low complexity" evidence="1">
    <location>
        <begin position="106"/>
        <end position="143"/>
    </location>
</feature>
<organism evidence="2 3">
    <name type="scientific">Aspergillus sydowii CBS 593.65</name>
    <dbReference type="NCBI Taxonomy" id="1036612"/>
    <lineage>
        <taxon>Eukaryota</taxon>
        <taxon>Fungi</taxon>
        <taxon>Dikarya</taxon>
        <taxon>Ascomycota</taxon>
        <taxon>Pezizomycotina</taxon>
        <taxon>Eurotiomycetes</taxon>
        <taxon>Eurotiomycetidae</taxon>
        <taxon>Eurotiales</taxon>
        <taxon>Aspergillaceae</taxon>
        <taxon>Aspergillus</taxon>
        <taxon>Aspergillus subgen. Nidulantes</taxon>
    </lineage>
</organism>
<reference evidence="3" key="1">
    <citation type="journal article" date="2017" name="Genome Biol.">
        <title>Comparative genomics reveals high biological diversity and specific adaptations in the industrially and medically important fungal genus Aspergillus.</title>
        <authorList>
            <person name="de Vries R.P."/>
            <person name="Riley R."/>
            <person name="Wiebenga A."/>
            <person name="Aguilar-Osorio G."/>
            <person name="Amillis S."/>
            <person name="Uchima C.A."/>
            <person name="Anderluh G."/>
            <person name="Asadollahi M."/>
            <person name="Askin M."/>
            <person name="Barry K."/>
            <person name="Battaglia E."/>
            <person name="Bayram O."/>
            <person name="Benocci T."/>
            <person name="Braus-Stromeyer S.A."/>
            <person name="Caldana C."/>
            <person name="Canovas D."/>
            <person name="Cerqueira G.C."/>
            <person name="Chen F."/>
            <person name="Chen W."/>
            <person name="Choi C."/>
            <person name="Clum A."/>
            <person name="Dos Santos R.A."/>
            <person name="Damasio A.R."/>
            <person name="Diallinas G."/>
            <person name="Emri T."/>
            <person name="Fekete E."/>
            <person name="Flipphi M."/>
            <person name="Freyberg S."/>
            <person name="Gallo A."/>
            <person name="Gournas C."/>
            <person name="Habgood R."/>
            <person name="Hainaut M."/>
            <person name="Harispe M.L."/>
            <person name="Henrissat B."/>
            <person name="Hilden K.S."/>
            <person name="Hope R."/>
            <person name="Hossain A."/>
            <person name="Karabika E."/>
            <person name="Karaffa L."/>
            <person name="Karanyi Z."/>
            <person name="Krasevec N."/>
            <person name="Kuo A."/>
            <person name="Kusch H."/>
            <person name="LaButti K."/>
            <person name="Lagendijk E.L."/>
            <person name="Lapidus A."/>
            <person name="Levasseur A."/>
            <person name="Lindquist E."/>
            <person name="Lipzen A."/>
            <person name="Logrieco A.F."/>
            <person name="MacCabe A."/>
            <person name="Maekelae M.R."/>
            <person name="Malavazi I."/>
            <person name="Melin P."/>
            <person name="Meyer V."/>
            <person name="Mielnichuk N."/>
            <person name="Miskei M."/>
            <person name="Molnar A.P."/>
            <person name="Mule G."/>
            <person name="Ngan C.Y."/>
            <person name="Orejas M."/>
            <person name="Orosz E."/>
            <person name="Ouedraogo J.P."/>
            <person name="Overkamp K.M."/>
            <person name="Park H.-S."/>
            <person name="Perrone G."/>
            <person name="Piumi F."/>
            <person name="Punt P.J."/>
            <person name="Ram A.F."/>
            <person name="Ramon A."/>
            <person name="Rauscher S."/>
            <person name="Record E."/>
            <person name="Riano-Pachon D.M."/>
            <person name="Robert V."/>
            <person name="Roehrig J."/>
            <person name="Ruller R."/>
            <person name="Salamov A."/>
            <person name="Salih N.S."/>
            <person name="Samson R.A."/>
            <person name="Sandor E."/>
            <person name="Sanguinetti M."/>
            <person name="Schuetze T."/>
            <person name="Sepcic K."/>
            <person name="Shelest E."/>
            <person name="Sherlock G."/>
            <person name="Sophianopoulou V."/>
            <person name="Squina F.M."/>
            <person name="Sun H."/>
            <person name="Susca A."/>
            <person name="Todd R.B."/>
            <person name="Tsang A."/>
            <person name="Unkles S.E."/>
            <person name="van de Wiele N."/>
            <person name="van Rossen-Uffink D."/>
            <person name="Oliveira J.V."/>
            <person name="Vesth T.C."/>
            <person name="Visser J."/>
            <person name="Yu J.-H."/>
            <person name="Zhou M."/>
            <person name="Andersen M.R."/>
            <person name="Archer D.B."/>
            <person name="Baker S.E."/>
            <person name="Benoit I."/>
            <person name="Brakhage A.A."/>
            <person name="Braus G.H."/>
            <person name="Fischer R."/>
            <person name="Frisvad J.C."/>
            <person name="Goldman G.H."/>
            <person name="Houbraken J."/>
            <person name="Oakley B."/>
            <person name="Pocsi I."/>
            <person name="Scazzocchio C."/>
            <person name="Seiboth B."/>
            <person name="vanKuyk P.A."/>
            <person name="Wortman J."/>
            <person name="Dyer P.S."/>
            <person name="Grigoriev I.V."/>
        </authorList>
    </citation>
    <scope>NUCLEOTIDE SEQUENCE [LARGE SCALE GENOMIC DNA]</scope>
    <source>
        <strain evidence="3">CBS 593.65</strain>
    </source>
</reference>
<feature type="region of interest" description="Disordered" evidence="1">
    <location>
        <begin position="77"/>
        <end position="151"/>
    </location>
</feature>
<protein>
    <submittedName>
        <fullName evidence="2">Uncharacterized protein</fullName>
    </submittedName>
</protein>
<dbReference type="OrthoDB" id="4368953at2759"/>